<dbReference type="GO" id="GO:0016787">
    <property type="term" value="F:hydrolase activity"/>
    <property type="evidence" value="ECO:0007669"/>
    <property type="project" value="InterPro"/>
</dbReference>
<organism evidence="2 3">
    <name type="scientific">Mycobacterium simiae</name>
    <name type="common">Mycobacterium habana</name>
    <dbReference type="NCBI Taxonomy" id="1784"/>
    <lineage>
        <taxon>Bacteria</taxon>
        <taxon>Bacillati</taxon>
        <taxon>Actinomycetota</taxon>
        <taxon>Actinomycetes</taxon>
        <taxon>Mycobacteriales</taxon>
        <taxon>Mycobacteriaceae</taxon>
        <taxon>Mycobacterium</taxon>
        <taxon>Mycobacterium simiae complex</taxon>
    </lineage>
</organism>
<evidence type="ECO:0000313" key="2">
    <source>
        <dbReference type="EMBL" id="ORJ60702.1"/>
    </source>
</evidence>
<dbReference type="Proteomes" id="UP000193040">
    <property type="component" value="Unassembled WGS sequence"/>
</dbReference>
<protein>
    <recommendedName>
        <fullName evidence="1">Calcineurin-like phosphoesterase domain-containing protein</fullName>
    </recommendedName>
</protein>
<sequence>MPDPTTAYSENLHAALWRSAAAEVLGGTAGRAADLDWAANPTLAGIDRHVRALECGRPVRPPRSAGPAHRDPDIIAYLSELHQRLAHSRLNDDPALTAELRRQLSTFARHDSALDQLGEKYFEYYAEYPYHLPGAPAYRCWQAPEAGNGDVDFGLIEWRLPADATIAVVGDVGTGTDLAAATLVAALSFRPDAILHLGDVYYSGTAFEFDHRFVGLFESVFAATGHRAPVFGVPGNHEYFTGAHAYLAALDGPALRMTPDQRQRASYFALRSADDGWQFLGMDTGFYGHTISMPIEAQRAVLAVLHRRHPEIPLDPGSPAVTLSVPQPAMVRLRDDEVDWHIRHATSFPGRSVLLSHHQLYSARWEVGRAQRQQPADGGRTRLDPADLHRGWVDTDLWRQVGPLFGQHVAVWFWGHEHNLGIFADGYVPPGWPADLGVDAATLRTLPKGRCCGHAAIPVNVRDRPYGVDFPVPLKRRDLQLGRHEDWYHRGFQILNLNGAGKPMAARYFQVARLDPTPQLIHQETIA</sequence>
<evidence type="ECO:0000259" key="1">
    <source>
        <dbReference type="Pfam" id="PF00149"/>
    </source>
</evidence>
<dbReference type="InterPro" id="IPR004843">
    <property type="entry name" value="Calcineurin-like_PHP"/>
</dbReference>
<name>A0A1X0Y6I9_MYCSI</name>
<dbReference type="InterPro" id="IPR029052">
    <property type="entry name" value="Metallo-depent_PP-like"/>
</dbReference>
<dbReference type="STRING" id="1784.VC42_19765"/>
<feature type="domain" description="Calcineurin-like phosphoesterase" evidence="1">
    <location>
        <begin position="165"/>
        <end position="419"/>
    </location>
</feature>
<evidence type="ECO:0000313" key="3">
    <source>
        <dbReference type="Proteomes" id="UP000193040"/>
    </source>
</evidence>
<comment type="caution">
    <text evidence="2">The sequence shown here is derived from an EMBL/GenBank/DDBJ whole genome shotgun (WGS) entry which is preliminary data.</text>
</comment>
<proteinExistence type="predicted"/>
<dbReference type="EMBL" id="MZZM01000016">
    <property type="protein sequence ID" value="ORJ60702.1"/>
    <property type="molecule type" value="Genomic_DNA"/>
</dbReference>
<accession>A0A1X0Y6I9</accession>
<gene>
    <name evidence="2" type="ORF">B5M45_10415</name>
</gene>
<reference evidence="2 3" key="1">
    <citation type="submission" date="2017-03" db="EMBL/GenBank/DDBJ databases">
        <title>Genomic insights into Mycobacterium simiae human colonization.</title>
        <authorList>
            <person name="Steffani J.L."/>
            <person name="Brunck M.E."/>
            <person name="Cruz E."/>
            <person name="Montiel R."/>
            <person name="Barona F."/>
        </authorList>
    </citation>
    <scope>NUCLEOTIDE SEQUENCE [LARGE SCALE GENOMIC DNA]</scope>
    <source>
        <strain evidence="2 3">MsiGto</strain>
    </source>
</reference>
<dbReference type="SUPFAM" id="SSF56300">
    <property type="entry name" value="Metallo-dependent phosphatases"/>
    <property type="match status" value="1"/>
</dbReference>
<keyword evidence="3" id="KW-1185">Reference proteome</keyword>
<dbReference type="Pfam" id="PF00149">
    <property type="entry name" value="Metallophos"/>
    <property type="match status" value="1"/>
</dbReference>
<dbReference type="AlphaFoldDB" id="A0A1X0Y6I9"/>
<dbReference type="RefSeq" id="WP_061558458.1">
    <property type="nucleotide sequence ID" value="NZ_MZZM01000016.1"/>
</dbReference>
<dbReference type="Gene3D" id="3.60.21.10">
    <property type="match status" value="1"/>
</dbReference>